<dbReference type="PANTHER" id="PTHR43249:SF1">
    <property type="entry name" value="D-GLUCOSIDE 3-DEHYDROGENASE"/>
    <property type="match status" value="1"/>
</dbReference>
<dbReference type="InterPro" id="IPR000683">
    <property type="entry name" value="Gfo/Idh/MocA-like_OxRdtase_N"/>
</dbReference>
<dbReference type="InterPro" id="IPR036291">
    <property type="entry name" value="NAD(P)-bd_dom_sf"/>
</dbReference>
<proteinExistence type="predicted"/>
<dbReference type="EMBL" id="KP867044">
    <property type="protein sequence ID" value="ALL53579.1"/>
    <property type="molecule type" value="Genomic_DNA"/>
</dbReference>
<dbReference type="Gene3D" id="3.40.50.720">
    <property type="entry name" value="NAD(P)-binding Rossmann-like Domain"/>
    <property type="match status" value="1"/>
</dbReference>
<dbReference type="SUPFAM" id="SSF51735">
    <property type="entry name" value="NAD(P)-binding Rossmann-fold domains"/>
    <property type="match status" value="1"/>
</dbReference>
<sequence length="393" mass="44354">MDSQLKILFVGIGGYGATHVDEVLRNMQSYNVCIAGAVDPAAEKSRVYYKLKNMDIPFYADIRDFYAQHKADIAVISSPIQYHHQQTCAALLYGSHVLCEKPISGSVKEALEMIKVRDKTRKLLAIGYQRSFQKSTLNLKRDIMAGRLGKPVQMKTFISWPRNKAYYGRTSWAGKLKDSKGNWIRDSIAHNGTAHFIHNMFFLLGDKIDTSAMPKSVQAELYRANDIETFDTAAARIITENGAELLYYATHAAKEIIHRYEFKFTKCTVTYDSIHQRRLIAAFNDGSVIDYGDPENFEIHKLWSLVDAVRGLGEIYCGPEAALPQVACIEAMHDSDEPAAFSRDIIRFDEENQLIWVEGLHDGLFDSYMKGKLPSENGIPWAHGGKTVPVRMV</sequence>
<dbReference type="Pfam" id="PF01408">
    <property type="entry name" value="GFO_IDH_MocA"/>
    <property type="match status" value="1"/>
</dbReference>
<protein>
    <recommendedName>
        <fullName evidence="1">Gfo/Idh/MocA-like oxidoreductase N-terminal domain-containing protein</fullName>
    </recommendedName>
</protein>
<dbReference type="PANTHER" id="PTHR43249">
    <property type="entry name" value="UDP-N-ACETYL-2-AMINO-2-DEOXY-D-GLUCURONATE OXIDASE"/>
    <property type="match status" value="1"/>
</dbReference>
<dbReference type="InterPro" id="IPR052515">
    <property type="entry name" value="Gfo/Idh/MocA_Oxidoreductase"/>
</dbReference>
<dbReference type="AlphaFoldDB" id="A0A141GNF1"/>
<evidence type="ECO:0000313" key="2">
    <source>
        <dbReference type="EMBL" id="ALL53579.1"/>
    </source>
</evidence>
<dbReference type="SUPFAM" id="SSF55347">
    <property type="entry name" value="Glyceraldehyde-3-phosphate dehydrogenase-like, C-terminal domain"/>
    <property type="match status" value="1"/>
</dbReference>
<reference evidence="2" key="1">
    <citation type="submission" date="2015-02" db="EMBL/GenBank/DDBJ databases">
        <authorList>
            <person name="Chooi Y.-H."/>
        </authorList>
    </citation>
    <scope>NUCLEOTIDE SEQUENCE</scope>
</reference>
<feature type="domain" description="Gfo/Idh/MocA-like oxidoreductase N-terminal" evidence="1">
    <location>
        <begin position="5"/>
        <end position="128"/>
    </location>
</feature>
<dbReference type="Gene3D" id="3.30.360.10">
    <property type="entry name" value="Dihydrodipicolinate Reductase, domain 2"/>
    <property type="match status" value="1"/>
</dbReference>
<accession>A0A141GNF1</accession>
<organism evidence="2">
    <name type="scientific">uncultured firmicutes bacterium contig_31</name>
    <dbReference type="NCBI Taxonomy" id="1643554"/>
    <lineage>
        <taxon>Bacteria</taxon>
        <taxon>Bacillati</taxon>
        <taxon>Bacillota</taxon>
        <taxon>environmental samples</taxon>
    </lineage>
</organism>
<dbReference type="GO" id="GO:0000166">
    <property type="term" value="F:nucleotide binding"/>
    <property type="evidence" value="ECO:0007669"/>
    <property type="project" value="InterPro"/>
</dbReference>
<evidence type="ECO:0000259" key="1">
    <source>
        <dbReference type="Pfam" id="PF01408"/>
    </source>
</evidence>
<name>A0A141GNF1_9FIRM</name>